<reference evidence="2" key="1">
    <citation type="submission" date="2023-07" db="EMBL/GenBank/DDBJ databases">
        <authorList>
            <consortium name="CYATHOMIX"/>
        </authorList>
    </citation>
    <scope>NUCLEOTIDE SEQUENCE</scope>
    <source>
        <strain evidence="2">N/A</strain>
    </source>
</reference>
<evidence type="ECO:0000313" key="3">
    <source>
        <dbReference type="Proteomes" id="UP001176961"/>
    </source>
</evidence>
<feature type="transmembrane region" description="Helical" evidence="1">
    <location>
        <begin position="130"/>
        <end position="156"/>
    </location>
</feature>
<feature type="transmembrane region" description="Helical" evidence="1">
    <location>
        <begin position="74"/>
        <end position="95"/>
    </location>
</feature>
<name>A0AA36DM81_CYLNA</name>
<dbReference type="Proteomes" id="UP001176961">
    <property type="component" value="Unassembled WGS sequence"/>
</dbReference>
<sequence>MLPSSTTSSQYTSLANSPMGLSFASHTPSSSSCYDLIQDLNNVSILQMVILFQFGCAAGLTILLVVGISINQCIGFMLLLLALLEFLIAVPGFAYHITRKHAFYVSYILFQATTLGSEVIWFVYVITKNTYAGAVLLTLIILILVQTVAIFAATFFKNVIILNDVKVVRDYRESVKVGKELKEQPASRTTLASKKISFSPLETSSRTSKRGRTRFEEQKKLAYQNQKEASVSFSKSSA</sequence>
<comment type="caution">
    <text evidence="2">The sequence shown here is derived from an EMBL/GenBank/DDBJ whole genome shotgun (WGS) entry which is preliminary data.</text>
</comment>
<feature type="transmembrane region" description="Helical" evidence="1">
    <location>
        <begin position="45"/>
        <end position="68"/>
    </location>
</feature>
<keyword evidence="3" id="KW-1185">Reference proteome</keyword>
<dbReference type="AlphaFoldDB" id="A0AA36DM81"/>
<accession>A0AA36DM81</accession>
<evidence type="ECO:0000313" key="2">
    <source>
        <dbReference type="EMBL" id="CAJ0589670.1"/>
    </source>
</evidence>
<keyword evidence="1" id="KW-0472">Membrane</keyword>
<keyword evidence="1" id="KW-1133">Transmembrane helix</keyword>
<proteinExistence type="predicted"/>
<keyword evidence="1" id="KW-0812">Transmembrane</keyword>
<dbReference type="EMBL" id="CATQJL010000001">
    <property type="protein sequence ID" value="CAJ0589670.1"/>
    <property type="molecule type" value="Genomic_DNA"/>
</dbReference>
<protein>
    <submittedName>
        <fullName evidence="2">Uncharacterized protein</fullName>
    </submittedName>
</protein>
<organism evidence="2 3">
    <name type="scientific">Cylicocyclus nassatus</name>
    <name type="common">Nematode worm</name>
    <dbReference type="NCBI Taxonomy" id="53992"/>
    <lineage>
        <taxon>Eukaryota</taxon>
        <taxon>Metazoa</taxon>
        <taxon>Ecdysozoa</taxon>
        <taxon>Nematoda</taxon>
        <taxon>Chromadorea</taxon>
        <taxon>Rhabditida</taxon>
        <taxon>Rhabditina</taxon>
        <taxon>Rhabditomorpha</taxon>
        <taxon>Strongyloidea</taxon>
        <taxon>Strongylidae</taxon>
        <taxon>Cylicocyclus</taxon>
    </lineage>
</organism>
<feature type="transmembrane region" description="Helical" evidence="1">
    <location>
        <begin position="102"/>
        <end position="124"/>
    </location>
</feature>
<gene>
    <name evidence="2" type="ORF">CYNAS_LOCUS1653</name>
</gene>
<evidence type="ECO:0000256" key="1">
    <source>
        <dbReference type="SAM" id="Phobius"/>
    </source>
</evidence>